<evidence type="ECO:0000256" key="11">
    <source>
        <dbReference type="PIRNR" id="PIRNR004491"/>
    </source>
</evidence>
<comment type="similarity">
    <text evidence="11">Belongs to the ribF family.</text>
</comment>
<keyword evidence="14" id="KW-1185">Reference proteome</keyword>
<dbReference type="PANTHER" id="PTHR22749:SF6">
    <property type="entry name" value="RIBOFLAVIN KINASE"/>
    <property type="match status" value="1"/>
</dbReference>
<evidence type="ECO:0000256" key="3">
    <source>
        <dbReference type="ARBA" id="ARBA00022630"/>
    </source>
</evidence>
<proteinExistence type="inferred from homology"/>
<keyword evidence="7 11" id="KW-0547">Nucleotide-binding</keyword>
<evidence type="ECO:0000259" key="12">
    <source>
        <dbReference type="Pfam" id="PF06574"/>
    </source>
</evidence>
<evidence type="ECO:0000256" key="5">
    <source>
        <dbReference type="ARBA" id="ARBA00022679"/>
    </source>
</evidence>
<dbReference type="InterPro" id="IPR002606">
    <property type="entry name" value="Riboflavin_kinase_bac"/>
</dbReference>
<keyword evidence="5 11" id="KW-0808">Transferase</keyword>
<dbReference type="GO" id="GO:0016779">
    <property type="term" value="F:nucleotidyltransferase activity"/>
    <property type="evidence" value="ECO:0007669"/>
    <property type="project" value="UniProtKB-KW"/>
</dbReference>
<evidence type="ECO:0000256" key="9">
    <source>
        <dbReference type="ARBA" id="ARBA00022840"/>
    </source>
</evidence>
<keyword evidence="4 11" id="KW-0288">FMN</keyword>
<dbReference type="EMBL" id="JBHUIK010000004">
    <property type="protein sequence ID" value="MFD2215482.1"/>
    <property type="molecule type" value="Genomic_DNA"/>
</dbReference>
<dbReference type="Pfam" id="PF06574">
    <property type="entry name" value="FAD_syn"/>
    <property type="match status" value="1"/>
</dbReference>
<dbReference type="InterPro" id="IPR004821">
    <property type="entry name" value="Cyt_trans-like"/>
</dbReference>
<keyword evidence="11" id="KW-0418">Kinase</keyword>
<dbReference type="Gene3D" id="3.40.50.620">
    <property type="entry name" value="HUPs"/>
    <property type="match status" value="1"/>
</dbReference>
<reference evidence="14" key="1">
    <citation type="journal article" date="2019" name="Int. J. Syst. Evol. Microbiol.">
        <title>The Global Catalogue of Microorganisms (GCM) 10K type strain sequencing project: providing services to taxonomists for standard genome sequencing and annotation.</title>
        <authorList>
            <consortium name="The Broad Institute Genomics Platform"/>
            <consortium name="The Broad Institute Genome Sequencing Center for Infectious Disease"/>
            <person name="Wu L."/>
            <person name="Ma J."/>
        </authorList>
    </citation>
    <scope>NUCLEOTIDE SEQUENCE [LARGE SCALE GENOMIC DNA]</scope>
    <source>
        <strain evidence="14">CGMCC 1.15474</strain>
    </source>
</reference>
<accession>A0ABW5BZ55</accession>
<dbReference type="SUPFAM" id="SSF52374">
    <property type="entry name" value="Nucleotidylyl transferase"/>
    <property type="match status" value="1"/>
</dbReference>
<evidence type="ECO:0000256" key="4">
    <source>
        <dbReference type="ARBA" id="ARBA00022643"/>
    </source>
</evidence>
<feature type="domain" description="FAD synthetase" evidence="12">
    <location>
        <begin position="19"/>
        <end position="169"/>
    </location>
</feature>
<gene>
    <name evidence="13" type="ORF">ACFSKK_17470</name>
</gene>
<name>A0ABW5BZ55_9BACI</name>
<dbReference type="InterPro" id="IPR014729">
    <property type="entry name" value="Rossmann-like_a/b/a_fold"/>
</dbReference>
<comment type="pathway">
    <text evidence="1 11">Cofactor biosynthesis; FAD biosynthesis; FAD from FMN: step 1/1.</text>
</comment>
<dbReference type="InterPro" id="IPR015864">
    <property type="entry name" value="FAD_synthase"/>
</dbReference>
<comment type="pathway">
    <text evidence="2 11">Cofactor biosynthesis; FMN biosynthesis; FMN from riboflavin (ATP route): step 1/1.</text>
</comment>
<evidence type="ECO:0000256" key="10">
    <source>
        <dbReference type="ARBA" id="ARBA00049494"/>
    </source>
</evidence>
<dbReference type="Proteomes" id="UP001597318">
    <property type="component" value="Unassembled WGS sequence"/>
</dbReference>
<evidence type="ECO:0000256" key="6">
    <source>
        <dbReference type="ARBA" id="ARBA00022695"/>
    </source>
</evidence>
<evidence type="ECO:0000256" key="8">
    <source>
        <dbReference type="ARBA" id="ARBA00022827"/>
    </source>
</evidence>
<keyword evidence="3 11" id="KW-0285">Flavoprotein</keyword>
<organism evidence="13 14">
    <name type="scientific">Metabacillus endolithicus</name>
    <dbReference type="NCBI Taxonomy" id="1535204"/>
    <lineage>
        <taxon>Bacteria</taxon>
        <taxon>Bacillati</taxon>
        <taxon>Bacillota</taxon>
        <taxon>Bacilli</taxon>
        <taxon>Bacillales</taxon>
        <taxon>Bacillaceae</taxon>
        <taxon>Metabacillus</taxon>
    </lineage>
</organism>
<dbReference type="InterPro" id="IPR023468">
    <property type="entry name" value="Riboflavin_kinase"/>
</dbReference>
<dbReference type="EC" id="2.7.7.2" evidence="11"/>
<keyword evidence="8 11" id="KW-0274">FAD</keyword>
<keyword evidence="9 11" id="KW-0067">ATP-binding</keyword>
<dbReference type="NCBIfam" id="TIGR00125">
    <property type="entry name" value="cyt_tran_rel"/>
    <property type="match status" value="1"/>
</dbReference>
<protein>
    <recommendedName>
        <fullName evidence="11">Riboflavin biosynthesis protein</fullName>
    </recommendedName>
    <domain>
        <recommendedName>
            <fullName evidence="11">Riboflavin kinase</fullName>
            <ecNumber evidence="11">2.7.1.26</ecNumber>
        </recommendedName>
        <alternativeName>
            <fullName evidence="11">Flavokinase</fullName>
        </alternativeName>
    </domain>
    <domain>
        <recommendedName>
            <fullName evidence="11">FMN adenylyltransferase</fullName>
            <ecNumber evidence="11">2.7.7.2</ecNumber>
        </recommendedName>
        <alternativeName>
            <fullName evidence="11">FAD pyrophosphorylase</fullName>
        </alternativeName>
        <alternativeName>
            <fullName evidence="11">FAD synthase</fullName>
        </alternativeName>
    </domain>
</protein>
<sequence>MEIVNLEYLMNPNVKVLMEPCVMALGFFDGVHKGHRKLIETAKAIAKKDNLKFTVMTFFPHPSNIIPSSKKIDRYITPLPIKKQLFKEMGVETLIIVNFNTNFAKLSHQQFVEDYLVGFQCKHVVAGFDFTYGFKGKGNMEQLVIDSDGRFEVTTVQKLECQEEKISSTIIRELLNIGDVHRIPLYLGDCYSIKGIVTHGEKNTGDSLKINIDKNYLLPLMGLYKVKLLVDNQVIFARVMIPTENKGSLVINIDQHFMRMIQKHIKISVISRIVGETAKYRQII</sequence>
<keyword evidence="6 11" id="KW-0548">Nucleotidyltransferase</keyword>
<dbReference type="RefSeq" id="WP_247340151.1">
    <property type="nucleotide sequence ID" value="NZ_CP095550.1"/>
</dbReference>
<comment type="caution">
    <text evidence="13">The sequence shown here is derived from an EMBL/GenBank/DDBJ whole genome shotgun (WGS) entry which is preliminary data.</text>
</comment>
<evidence type="ECO:0000313" key="13">
    <source>
        <dbReference type="EMBL" id="MFD2215482.1"/>
    </source>
</evidence>
<evidence type="ECO:0000256" key="2">
    <source>
        <dbReference type="ARBA" id="ARBA00005201"/>
    </source>
</evidence>
<evidence type="ECO:0000256" key="7">
    <source>
        <dbReference type="ARBA" id="ARBA00022741"/>
    </source>
</evidence>
<dbReference type="CDD" id="cd02064">
    <property type="entry name" value="FAD_synthetase_N"/>
    <property type="match status" value="1"/>
</dbReference>
<evidence type="ECO:0000313" key="14">
    <source>
        <dbReference type="Proteomes" id="UP001597318"/>
    </source>
</evidence>
<dbReference type="PANTHER" id="PTHR22749">
    <property type="entry name" value="RIBOFLAVIN KINASE/FMN ADENYLYLTRANSFERASE"/>
    <property type="match status" value="1"/>
</dbReference>
<evidence type="ECO:0000256" key="1">
    <source>
        <dbReference type="ARBA" id="ARBA00004726"/>
    </source>
</evidence>
<dbReference type="PIRSF" id="PIRSF004491">
    <property type="entry name" value="FAD_Synth"/>
    <property type="match status" value="1"/>
</dbReference>
<comment type="catalytic activity">
    <reaction evidence="11">
        <text>riboflavin + ATP = FMN + ADP + H(+)</text>
        <dbReference type="Rhea" id="RHEA:14357"/>
        <dbReference type="ChEBI" id="CHEBI:15378"/>
        <dbReference type="ChEBI" id="CHEBI:30616"/>
        <dbReference type="ChEBI" id="CHEBI:57986"/>
        <dbReference type="ChEBI" id="CHEBI:58210"/>
        <dbReference type="ChEBI" id="CHEBI:456216"/>
        <dbReference type="EC" id="2.7.1.26"/>
    </reaction>
</comment>
<comment type="catalytic activity">
    <reaction evidence="10 11">
        <text>FMN + ATP + H(+) = FAD + diphosphate</text>
        <dbReference type="Rhea" id="RHEA:17237"/>
        <dbReference type="ChEBI" id="CHEBI:15378"/>
        <dbReference type="ChEBI" id="CHEBI:30616"/>
        <dbReference type="ChEBI" id="CHEBI:33019"/>
        <dbReference type="ChEBI" id="CHEBI:57692"/>
        <dbReference type="ChEBI" id="CHEBI:58210"/>
        <dbReference type="EC" id="2.7.7.2"/>
    </reaction>
</comment>
<dbReference type="EC" id="2.7.1.26" evidence="11"/>